<name>A0ABV7DXA7_9RHOB</name>
<comment type="caution">
    <text evidence="2">The sequence shown here is derived from an EMBL/GenBank/DDBJ whole genome shotgun (WGS) entry which is preliminary data.</text>
</comment>
<dbReference type="PANTHER" id="PTHR43031">
    <property type="entry name" value="FAD-DEPENDENT OXIDOREDUCTASE"/>
    <property type="match status" value="1"/>
</dbReference>
<evidence type="ECO:0000259" key="1">
    <source>
        <dbReference type="PROSITE" id="PS50206"/>
    </source>
</evidence>
<dbReference type="PROSITE" id="PS50206">
    <property type="entry name" value="RHODANESE_3"/>
    <property type="match status" value="1"/>
</dbReference>
<gene>
    <name evidence="2" type="ORF">ACFOD6_15285</name>
</gene>
<protein>
    <submittedName>
        <fullName evidence="2">Rhodanese-like domain-containing protein</fullName>
    </submittedName>
</protein>
<dbReference type="Pfam" id="PF00581">
    <property type="entry name" value="Rhodanese"/>
    <property type="match status" value="1"/>
</dbReference>
<dbReference type="SMART" id="SM00450">
    <property type="entry name" value="RHOD"/>
    <property type="match status" value="1"/>
</dbReference>
<keyword evidence="3" id="KW-1185">Reference proteome</keyword>
<proteinExistence type="predicted"/>
<dbReference type="Proteomes" id="UP001595445">
    <property type="component" value="Unassembled WGS sequence"/>
</dbReference>
<dbReference type="SUPFAM" id="SSF52821">
    <property type="entry name" value="Rhodanese/Cell cycle control phosphatase"/>
    <property type="match status" value="1"/>
</dbReference>
<dbReference type="Gene3D" id="3.40.250.10">
    <property type="entry name" value="Rhodanese-like domain"/>
    <property type="match status" value="1"/>
</dbReference>
<dbReference type="RefSeq" id="WP_197641659.1">
    <property type="nucleotide sequence ID" value="NZ_JAEACP010000001.1"/>
</dbReference>
<evidence type="ECO:0000313" key="3">
    <source>
        <dbReference type="Proteomes" id="UP001595445"/>
    </source>
</evidence>
<dbReference type="PANTHER" id="PTHR43031:SF1">
    <property type="entry name" value="PYRIDINE NUCLEOTIDE-DISULPHIDE OXIDOREDUCTASE"/>
    <property type="match status" value="1"/>
</dbReference>
<dbReference type="InterPro" id="IPR036873">
    <property type="entry name" value="Rhodanese-like_dom_sf"/>
</dbReference>
<organism evidence="2 3">
    <name type="scientific">Tabrizicola soli</name>
    <dbReference type="NCBI Taxonomy" id="2185115"/>
    <lineage>
        <taxon>Bacteria</taxon>
        <taxon>Pseudomonadati</taxon>
        <taxon>Pseudomonadota</taxon>
        <taxon>Alphaproteobacteria</taxon>
        <taxon>Rhodobacterales</taxon>
        <taxon>Paracoccaceae</taxon>
        <taxon>Tabrizicola</taxon>
    </lineage>
</organism>
<dbReference type="EMBL" id="JBHRSM010000025">
    <property type="protein sequence ID" value="MFC3087410.1"/>
    <property type="molecule type" value="Genomic_DNA"/>
</dbReference>
<dbReference type="InterPro" id="IPR050229">
    <property type="entry name" value="GlpE_sulfurtransferase"/>
</dbReference>
<reference evidence="3" key="1">
    <citation type="journal article" date="2019" name="Int. J. Syst. Evol. Microbiol.">
        <title>The Global Catalogue of Microorganisms (GCM) 10K type strain sequencing project: providing services to taxonomists for standard genome sequencing and annotation.</title>
        <authorList>
            <consortium name="The Broad Institute Genomics Platform"/>
            <consortium name="The Broad Institute Genome Sequencing Center for Infectious Disease"/>
            <person name="Wu L."/>
            <person name="Ma J."/>
        </authorList>
    </citation>
    <scope>NUCLEOTIDE SEQUENCE [LARGE SCALE GENOMIC DNA]</scope>
    <source>
        <strain evidence="3">KCTC 62102</strain>
    </source>
</reference>
<accession>A0ABV7DXA7</accession>
<dbReference type="InterPro" id="IPR001763">
    <property type="entry name" value="Rhodanese-like_dom"/>
</dbReference>
<feature type="domain" description="Rhodanese" evidence="1">
    <location>
        <begin position="24"/>
        <end position="118"/>
    </location>
</feature>
<evidence type="ECO:0000313" key="2">
    <source>
        <dbReference type="EMBL" id="MFC3087410.1"/>
    </source>
</evidence>
<sequence length="121" mass="12546">MFNFLRPGRSAARPDAAALSREIAAGRLVLIDVREVAEAQASGLAEGARLIPLSLLPLKCDPRQPGCELPQGVPVAVYCAAGGRSGMAADTLRRMGYAEVTNLGGLGDWAAAGGKVVPFTR</sequence>